<reference evidence="1" key="2">
    <citation type="journal article" date="2015" name="Data Brief">
        <title>Shoot transcriptome of the giant reed, Arundo donax.</title>
        <authorList>
            <person name="Barrero R.A."/>
            <person name="Guerrero F.D."/>
            <person name="Moolhuijzen P."/>
            <person name="Goolsby J.A."/>
            <person name="Tidwell J."/>
            <person name="Bellgard S.E."/>
            <person name="Bellgard M.I."/>
        </authorList>
    </citation>
    <scope>NUCLEOTIDE SEQUENCE</scope>
    <source>
        <tissue evidence="1">Shoot tissue taken approximately 20 cm above the soil surface</tissue>
    </source>
</reference>
<organism evidence="1">
    <name type="scientific">Arundo donax</name>
    <name type="common">Giant reed</name>
    <name type="synonym">Donax arundinaceus</name>
    <dbReference type="NCBI Taxonomy" id="35708"/>
    <lineage>
        <taxon>Eukaryota</taxon>
        <taxon>Viridiplantae</taxon>
        <taxon>Streptophyta</taxon>
        <taxon>Embryophyta</taxon>
        <taxon>Tracheophyta</taxon>
        <taxon>Spermatophyta</taxon>
        <taxon>Magnoliopsida</taxon>
        <taxon>Liliopsida</taxon>
        <taxon>Poales</taxon>
        <taxon>Poaceae</taxon>
        <taxon>PACMAD clade</taxon>
        <taxon>Arundinoideae</taxon>
        <taxon>Arundineae</taxon>
        <taxon>Arundo</taxon>
    </lineage>
</organism>
<protein>
    <submittedName>
        <fullName evidence="1">Uncharacterized protein</fullName>
    </submittedName>
</protein>
<evidence type="ECO:0000313" key="1">
    <source>
        <dbReference type="EMBL" id="JAE14476.1"/>
    </source>
</evidence>
<reference evidence="1" key="1">
    <citation type="submission" date="2014-09" db="EMBL/GenBank/DDBJ databases">
        <authorList>
            <person name="Magalhaes I.L.F."/>
            <person name="Oliveira U."/>
            <person name="Santos F.R."/>
            <person name="Vidigal T.H.D.A."/>
            <person name="Brescovit A.D."/>
            <person name="Santos A.J."/>
        </authorList>
    </citation>
    <scope>NUCLEOTIDE SEQUENCE</scope>
    <source>
        <tissue evidence="1">Shoot tissue taken approximately 20 cm above the soil surface</tissue>
    </source>
</reference>
<dbReference type="AlphaFoldDB" id="A0A0A9FVZ3"/>
<sequence>MVPMETPQQLRLRGGCSKRDRDTACHQGGGSPVVLCRGKGATGSPTLIALVGVWSFFYLDVAQM</sequence>
<proteinExistence type="predicted"/>
<name>A0A0A9FVZ3_ARUDO</name>
<dbReference type="EMBL" id="GBRH01183420">
    <property type="protein sequence ID" value="JAE14476.1"/>
    <property type="molecule type" value="Transcribed_RNA"/>
</dbReference>
<accession>A0A0A9FVZ3</accession>